<accession>A0A921SRH7</accession>
<reference evidence="2" key="2">
    <citation type="submission" date="2021-09" db="EMBL/GenBank/DDBJ databases">
        <authorList>
            <person name="Gilroy R."/>
        </authorList>
    </citation>
    <scope>NUCLEOTIDE SEQUENCE</scope>
    <source>
        <strain evidence="2">CHK179-5677</strain>
    </source>
</reference>
<dbReference type="Proteomes" id="UP000760668">
    <property type="component" value="Unassembled WGS sequence"/>
</dbReference>
<evidence type="ECO:0000313" key="3">
    <source>
        <dbReference type="Proteomes" id="UP000760668"/>
    </source>
</evidence>
<feature type="transmembrane region" description="Helical" evidence="1">
    <location>
        <begin position="84"/>
        <end position="106"/>
    </location>
</feature>
<gene>
    <name evidence="2" type="ORF">K8V01_02450</name>
</gene>
<evidence type="ECO:0000256" key="1">
    <source>
        <dbReference type="SAM" id="Phobius"/>
    </source>
</evidence>
<keyword evidence="1" id="KW-0472">Membrane</keyword>
<comment type="caution">
    <text evidence="2">The sequence shown here is derived from an EMBL/GenBank/DDBJ whole genome shotgun (WGS) entry which is preliminary data.</text>
</comment>
<sequence>MADIPRDGGDAPQPLTLTYTWDRDSLAQALEQVNLHRARSLLYWRPVTVLMAVCGVLFLLLAALRVPHMVKWPELVNVPEVSALIVPLAAGLALGTVWLPLFRPFVRSRVAREMERGTCASLLEGRQTVRLDPEGLTYCHGAACDLTPWQQVRAVWRTGGTVAVYLRDGGFRLIRCDASAQAVEQYLRQYIEK</sequence>
<dbReference type="AlphaFoldDB" id="A0A921SRH7"/>
<protein>
    <recommendedName>
        <fullName evidence="4">YcxB-like protein domain-containing protein</fullName>
    </recommendedName>
</protein>
<keyword evidence="1" id="KW-1133">Transmembrane helix</keyword>
<keyword evidence="1" id="KW-0812">Transmembrane</keyword>
<evidence type="ECO:0008006" key="4">
    <source>
        <dbReference type="Google" id="ProtNLM"/>
    </source>
</evidence>
<proteinExistence type="predicted"/>
<feature type="transmembrane region" description="Helical" evidence="1">
    <location>
        <begin position="42"/>
        <end position="64"/>
    </location>
</feature>
<dbReference type="RefSeq" id="WP_295369549.1">
    <property type="nucleotide sequence ID" value="NZ_DYUC01000020.1"/>
</dbReference>
<name>A0A921SRH7_9FIRM</name>
<organism evidence="2 3">
    <name type="scientific">Pseudoflavonifractor capillosus</name>
    <dbReference type="NCBI Taxonomy" id="106588"/>
    <lineage>
        <taxon>Bacteria</taxon>
        <taxon>Bacillati</taxon>
        <taxon>Bacillota</taxon>
        <taxon>Clostridia</taxon>
        <taxon>Eubacteriales</taxon>
        <taxon>Oscillospiraceae</taxon>
        <taxon>Pseudoflavonifractor</taxon>
    </lineage>
</organism>
<reference evidence="2" key="1">
    <citation type="journal article" date="2021" name="PeerJ">
        <title>Extensive microbial diversity within the chicken gut microbiome revealed by metagenomics and culture.</title>
        <authorList>
            <person name="Gilroy R."/>
            <person name="Ravi A."/>
            <person name="Getino M."/>
            <person name="Pursley I."/>
            <person name="Horton D.L."/>
            <person name="Alikhan N.F."/>
            <person name="Baker D."/>
            <person name="Gharbi K."/>
            <person name="Hall N."/>
            <person name="Watson M."/>
            <person name="Adriaenssens E.M."/>
            <person name="Foster-Nyarko E."/>
            <person name="Jarju S."/>
            <person name="Secka A."/>
            <person name="Antonio M."/>
            <person name="Oren A."/>
            <person name="Chaudhuri R.R."/>
            <person name="La Ragione R."/>
            <person name="Hildebrand F."/>
            <person name="Pallen M.J."/>
        </authorList>
    </citation>
    <scope>NUCLEOTIDE SEQUENCE</scope>
    <source>
        <strain evidence="2">CHK179-5677</strain>
    </source>
</reference>
<dbReference type="EMBL" id="DYUC01000020">
    <property type="protein sequence ID" value="HJG85880.1"/>
    <property type="molecule type" value="Genomic_DNA"/>
</dbReference>
<evidence type="ECO:0000313" key="2">
    <source>
        <dbReference type="EMBL" id="HJG85880.1"/>
    </source>
</evidence>